<dbReference type="Proteomes" id="UP000824028">
    <property type="component" value="Unassembled WGS sequence"/>
</dbReference>
<protein>
    <submittedName>
        <fullName evidence="1">Uncharacterized protein</fullName>
    </submittedName>
</protein>
<evidence type="ECO:0000313" key="1">
    <source>
        <dbReference type="EMBL" id="HIZ33940.1"/>
    </source>
</evidence>
<organism evidence="1 2">
    <name type="scientific">Candidatus Bacteroides merdigallinarum</name>
    <dbReference type="NCBI Taxonomy" id="2838473"/>
    <lineage>
        <taxon>Bacteria</taxon>
        <taxon>Pseudomonadati</taxon>
        <taxon>Bacteroidota</taxon>
        <taxon>Bacteroidia</taxon>
        <taxon>Bacteroidales</taxon>
        <taxon>Bacteroidaceae</taxon>
        <taxon>Bacteroides</taxon>
    </lineage>
</organism>
<dbReference type="EMBL" id="DXBX01000084">
    <property type="protein sequence ID" value="HIZ33940.1"/>
    <property type="molecule type" value="Genomic_DNA"/>
</dbReference>
<reference evidence="1" key="2">
    <citation type="submission" date="2021-04" db="EMBL/GenBank/DDBJ databases">
        <authorList>
            <person name="Gilroy R."/>
        </authorList>
    </citation>
    <scope>NUCLEOTIDE SEQUENCE</scope>
    <source>
        <strain evidence="1">ChiHjej9B8-1298</strain>
    </source>
</reference>
<gene>
    <name evidence="1" type="ORF">H9814_10480</name>
</gene>
<accession>A0A9D2EAT4</accession>
<name>A0A9D2EAT4_9BACE</name>
<reference evidence="1" key="1">
    <citation type="journal article" date="2021" name="PeerJ">
        <title>Extensive microbial diversity within the chicken gut microbiome revealed by metagenomics and culture.</title>
        <authorList>
            <person name="Gilroy R."/>
            <person name="Ravi A."/>
            <person name="Getino M."/>
            <person name="Pursley I."/>
            <person name="Horton D.L."/>
            <person name="Alikhan N.F."/>
            <person name="Baker D."/>
            <person name="Gharbi K."/>
            <person name="Hall N."/>
            <person name="Watson M."/>
            <person name="Adriaenssens E.M."/>
            <person name="Foster-Nyarko E."/>
            <person name="Jarju S."/>
            <person name="Secka A."/>
            <person name="Antonio M."/>
            <person name="Oren A."/>
            <person name="Chaudhuri R.R."/>
            <person name="La Ragione R."/>
            <person name="Hildebrand F."/>
            <person name="Pallen M.J."/>
        </authorList>
    </citation>
    <scope>NUCLEOTIDE SEQUENCE</scope>
    <source>
        <strain evidence="1">ChiHjej9B8-1298</strain>
    </source>
</reference>
<comment type="caution">
    <text evidence="1">The sequence shown here is derived from an EMBL/GenBank/DDBJ whole genome shotgun (WGS) entry which is preliminary data.</text>
</comment>
<sequence length="61" mass="7402">MNYTIKLYPTFKKQFKHLFKRYKSLSEEESEIGLLYIYDKSERETITDTELTDLLHRNGIL</sequence>
<evidence type="ECO:0000313" key="2">
    <source>
        <dbReference type="Proteomes" id="UP000824028"/>
    </source>
</evidence>
<dbReference type="AlphaFoldDB" id="A0A9D2EAT4"/>
<proteinExistence type="predicted"/>